<feature type="compositionally biased region" description="Polar residues" evidence="1">
    <location>
        <begin position="498"/>
        <end position="509"/>
    </location>
</feature>
<accession>A0A226EBG1</accession>
<feature type="region of interest" description="Disordered" evidence="1">
    <location>
        <begin position="444"/>
        <end position="509"/>
    </location>
</feature>
<feature type="compositionally biased region" description="Acidic residues" evidence="1">
    <location>
        <begin position="545"/>
        <end position="559"/>
    </location>
</feature>
<keyword evidence="3" id="KW-1185">Reference proteome</keyword>
<dbReference type="EMBL" id="LNIX01000005">
    <property type="protein sequence ID" value="OXA54026.1"/>
    <property type="molecule type" value="Genomic_DNA"/>
</dbReference>
<dbReference type="Proteomes" id="UP000198287">
    <property type="component" value="Unassembled WGS sequence"/>
</dbReference>
<feature type="compositionally biased region" description="Low complexity" evidence="1">
    <location>
        <begin position="444"/>
        <end position="460"/>
    </location>
</feature>
<comment type="caution">
    <text evidence="2">The sequence shown here is derived from an EMBL/GenBank/DDBJ whole genome shotgun (WGS) entry which is preliminary data.</text>
</comment>
<gene>
    <name evidence="2" type="ORF">Fcan01_11823</name>
</gene>
<reference evidence="2 3" key="1">
    <citation type="submission" date="2015-12" db="EMBL/GenBank/DDBJ databases">
        <title>The genome of Folsomia candida.</title>
        <authorList>
            <person name="Faddeeva A."/>
            <person name="Derks M.F."/>
            <person name="Anvar Y."/>
            <person name="Smit S."/>
            <person name="Van Straalen N."/>
            <person name="Roelofs D."/>
        </authorList>
    </citation>
    <scope>NUCLEOTIDE SEQUENCE [LARGE SCALE GENOMIC DNA]</scope>
    <source>
        <strain evidence="2 3">VU population</strain>
        <tissue evidence="2">Whole body</tissue>
    </source>
</reference>
<feature type="region of interest" description="Disordered" evidence="1">
    <location>
        <begin position="540"/>
        <end position="561"/>
    </location>
</feature>
<protein>
    <submittedName>
        <fullName evidence="2">Uncharacterized protein</fullName>
    </submittedName>
</protein>
<evidence type="ECO:0000313" key="2">
    <source>
        <dbReference type="EMBL" id="OXA54026.1"/>
    </source>
</evidence>
<dbReference type="AlphaFoldDB" id="A0A226EBG1"/>
<organism evidence="2 3">
    <name type="scientific">Folsomia candida</name>
    <name type="common">Springtail</name>
    <dbReference type="NCBI Taxonomy" id="158441"/>
    <lineage>
        <taxon>Eukaryota</taxon>
        <taxon>Metazoa</taxon>
        <taxon>Ecdysozoa</taxon>
        <taxon>Arthropoda</taxon>
        <taxon>Hexapoda</taxon>
        <taxon>Collembola</taxon>
        <taxon>Entomobryomorpha</taxon>
        <taxon>Isotomoidea</taxon>
        <taxon>Isotomidae</taxon>
        <taxon>Proisotominae</taxon>
        <taxon>Folsomia</taxon>
    </lineage>
</organism>
<feature type="compositionally biased region" description="Acidic residues" evidence="1">
    <location>
        <begin position="466"/>
        <end position="488"/>
    </location>
</feature>
<proteinExistence type="predicted"/>
<evidence type="ECO:0000313" key="3">
    <source>
        <dbReference type="Proteomes" id="UP000198287"/>
    </source>
</evidence>
<sequence>MTNEAVPPVVKDSEKLLDKALSVGHVVSQLAFVLSEPVNDLTRQCTPKQTSQALINSFMGMCKRNSPSIWTIPFKENLSTEEDVQVNKLVHKFNQKLSTAEKVSNASLMKVLNLSGVKQILFGFICKLYGYENNNSFALSSLKKLLAAKIGRAASIEIFLDNFGQDIVDGYIEQRKADPKWKYALVLLPERLTDFPFAPNLTTTKADKIQPDDTFLDKEVMKNQEGKSVQHVTMQDISVKMAGLSSTEQIEILCNYKDCLEGEDDRLVKTRETIKSTLDAVRSVLDRTTSRNSWRETLTPFAKKFCENDTDASNLRIRLCRLFDAARTQPLNEFLDNLRFDLVKLRTSSVRPILEPSTMPTTTASSAVAATAAATMEANSVQNADEVSHLPLDICTPDLTVAQLEQRRLHLEGELVKLKENKQVVIEEQEQLIMTRVIRTTSTASTSDNNTTTNTSMTTTEVSLSADDDENSDDDDDDEDDDDDDSDSDLEKNDGVSAASTSLDISPDNNVAADGAALVVTSNISPISLDNSGAALQSTLNSDLEVSDSGEEDDADETDKSEISSAFLAEMATGVAENQVSDEDGIQDK</sequence>
<evidence type="ECO:0000256" key="1">
    <source>
        <dbReference type="SAM" id="MobiDB-lite"/>
    </source>
</evidence>
<name>A0A226EBG1_FOLCA</name>